<sequence length="116" mass="13066">MKGWIILALLSGALYYLYTETDKLDAPIAKTEEVIQKIENKVSSAMGTQIIKIDQNLTKARKEILARLSAPEVEEFNKIPLTEDGIADFKESYCGTKATEHPIFSRDNLLFICDNL</sequence>
<keyword evidence="2" id="KW-1185">Reference proteome</keyword>
<accession>A0ABP2Z6E3</accession>
<comment type="caution">
    <text evidence="1">The sequence shown here is derived from an EMBL/GenBank/DDBJ whole genome shotgun (WGS) entry which is preliminary data.</text>
</comment>
<gene>
    <name evidence="1" type="ORF">SHD_0917</name>
</gene>
<dbReference type="Proteomes" id="UP000017548">
    <property type="component" value="Unassembled WGS sequence"/>
</dbReference>
<evidence type="ECO:0000313" key="2">
    <source>
        <dbReference type="Proteomes" id="UP000017548"/>
    </source>
</evidence>
<organism evidence="1 2">
    <name type="scientific">Shewanella decolorationis S12</name>
    <dbReference type="NCBI Taxonomy" id="1353536"/>
    <lineage>
        <taxon>Bacteria</taxon>
        <taxon>Pseudomonadati</taxon>
        <taxon>Pseudomonadota</taxon>
        <taxon>Gammaproteobacteria</taxon>
        <taxon>Alteromonadales</taxon>
        <taxon>Shewanellaceae</taxon>
        <taxon>Shewanella</taxon>
    </lineage>
</organism>
<reference evidence="1 2" key="1">
    <citation type="journal article" date="2013" name="Genome Announc.">
        <title>Draft Genome Sequence of Shewanella decolorationis S12, a Dye-Degrading Bacterium Isolated from a Wastewater Treatment Plant.</title>
        <authorList>
            <person name="Xu M."/>
            <person name="Fang Y."/>
            <person name="Liu J."/>
            <person name="Chen X."/>
            <person name="Sun G."/>
            <person name="Guo J."/>
            <person name="Hua Z."/>
            <person name="Tu Q."/>
            <person name="Wu L."/>
            <person name="Zhou J."/>
            <person name="Liu X."/>
        </authorList>
    </citation>
    <scope>NUCLEOTIDE SEQUENCE [LARGE SCALE GENOMIC DNA]</scope>
    <source>
        <strain evidence="1 2">S12</strain>
    </source>
</reference>
<proteinExistence type="predicted"/>
<dbReference type="RefSeq" id="WP_023266066.1">
    <property type="nucleotide sequence ID" value="NZ_AXZL01000050.1"/>
</dbReference>
<dbReference type="EMBL" id="AXZL01000050">
    <property type="protein sequence ID" value="ESE42508.1"/>
    <property type="molecule type" value="Genomic_DNA"/>
</dbReference>
<protein>
    <submittedName>
        <fullName evidence="1">Cytoplasmic protein</fullName>
    </submittedName>
</protein>
<name>A0ABP2Z6E3_9GAMM</name>
<evidence type="ECO:0000313" key="1">
    <source>
        <dbReference type="EMBL" id="ESE42508.1"/>
    </source>
</evidence>